<dbReference type="SMART" id="SM00729">
    <property type="entry name" value="Elp3"/>
    <property type="match status" value="1"/>
</dbReference>
<dbReference type="InterPro" id="IPR058240">
    <property type="entry name" value="rSAM_sf"/>
</dbReference>
<dbReference type="InterPro" id="IPR034466">
    <property type="entry name" value="Methyltransferase_Class_B"/>
</dbReference>
<organism evidence="8 9">
    <name type="scientific">Candidatus Abzuiibacterium crystallinum</name>
    <dbReference type="NCBI Taxonomy" id="1974748"/>
    <lineage>
        <taxon>Bacteria</taxon>
        <taxon>Pseudomonadati</taxon>
        <taxon>Candidatus Omnitrophota</taxon>
        <taxon>Candidatus Abzuiibacterium</taxon>
    </lineage>
</organism>
<evidence type="ECO:0000259" key="7">
    <source>
        <dbReference type="PROSITE" id="PS51918"/>
    </source>
</evidence>
<proteinExistence type="predicted"/>
<dbReference type="Gene3D" id="3.40.50.280">
    <property type="entry name" value="Cobalamin-binding domain"/>
    <property type="match status" value="1"/>
</dbReference>
<evidence type="ECO:0000256" key="4">
    <source>
        <dbReference type="ARBA" id="ARBA00023004"/>
    </source>
</evidence>
<keyword evidence="2" id="KW-0949">S-adenosyl-L-methionine</keyword>
<comment type="caution">
    <text evidence="8">The sequence shown here is derived from an EMBL/GenBank/DDBJ whole genome shotgun (WGS) entry which is preliminary data.</text>
</comment>
<dbReference type="Pfam" id="PF04055">
    <property type="entry name" value="Radical_SAM"/>
    <property type="match status" value="1"/>
</dbReference>
<name>A0A2H0LT40_9BACT</name>
<gene>
    <name evidence="8" type="ORF">COV74_03110</name>
</gene>
<keyword evidence="3" id="KW-0479">Metal-binding</keyword>
<evidence type="ECO:0000313" key="8">
    <source>
        <dbReference type="EMBL" id="PIQ86834.1"/>
    </source>
</evidence>
<dbReference type="GO" id="GO:0031419">
    <property type="term" value="F:cobalamin binding"/>
    <property type="evidence" value="ECO:0007669"/>
    <property type="project" value="InterPro"/>
</dbReference>
<dbReference type="PANTHER" id="PTHR43409">
    <property type="entry name" value="ANAEROBIC MAGNESIUM-PROTOPORPHYRIN IX MONOMETHYL ESTER CYCLASE-RELATED"/>
    <property type="match status" value="1"/>
</dbReference>
<dbReference type="SUPFAM" id="SSF102114">
    <property type="entry name" value="Radical SAM enzymes"/>
    <property type="match status" value="1"/>
</dbReference>
<evidence type="ECO:0000256" key="5">
    <source>
        <dbReference type="ARBA" id="ARBA00023014"/>
    </source>
</evidence>
<evidence type="ECO:0000256" key="3">
    <source>
        <dbReference type="ARBA" id="ARBA00022723"/>
    </source>
</evidence>
<dbReference type="InterPro" id="IPR023404">
    <property type="entry name" value="rSAM_horseshoe"/>
</dbReference>
<dbReference type="GO" id="GO:0003824">
    <property type="term" value="F:catalytic activity"/>
    <property type="evidence" value="ECO:0007669"/>
    <property type="project" value="InterPro"/>
</dbReference>
<dbReference type="Pfam" id="PF02310">
    <property type="entry name" value="B12-binding"/>
    <property type="match status" value="1"/>
</dbReference>
<evidence type="ECO:0000256" key="2">
    <source>
        <dbReference type="ARBA" id="ARBA00022691"/>
    </source>
</evidence>
<feature type="domain" description="Radical SAM core" evidence="7">
    <location>
        <begin position="198"/>
        <end position="421"/>
    </location>
</feature>
<dbReference type="PROSITE" id="PS51918">
    <property type="entry name" value="RADICAL_SAM"/>
    <property type="match status" value="1"/>
</dbReference>
<dbReference type="GO" id="GO:0046872">
    <property type="term" value="F:metal ion binding"/>
    <property type="evidence" value="ECO:0007669"/>
    <property type="project" value="UniProtKB-KW"/>
</dbReference>
<dbReference type="InterPro" id="IPR051198">
    <property type="entry name" value="BchE-like"/>
</dbReference>
<dbReference type="InterPro" id="IPR006638">
    <property type="entry name" value="Elp3/MiaA/NifB-like_rSAM"/>
</dbReference>
<dbReference type="InterPro" id="IPR006158">
    <property type="entry name" value="Cobalamin-bd"/>
</dbReference>
<dbReference type="PANTHER" id="PTHR43409:SF16">
    <property type="entry name" value="SLR0320 PROTEIN"/>
    <property type="match status" value="1"/>
</dbReference>
<sequence length="668" mass="77317">MLNTSKTIPSSAVPIKIGLVQINNSFSGQNYFPYSVGIIQSFLKKHVKNIERFRFLLPIYCRIPVANAVKQLEGAHIIFFSAYVWNIRISYEIAKQIKTSHPETIIVFGGPQVPDRVESFAREHPCIDVCCHGEGEQVAKAILEKGIYGKWEEVPAISFIDQNDQLVQTPRPERIRDMTLIPSPYLDGTFEPLIKAYPKENWIVMWETNRGCPFSCTFCDWGSAIQSKVFQFDLDRICREIDWFVKHKIQFIFCADANFGILPRDLEITRHLADAKKKTGYPQAMSVQNTKNATERAYQVQKTLAEAGLNKGVTVSLQSVDDVTLKSIKRSNISTNSFQELQRRFTKDRIETYSDIILGLPGETYHSFADGISSVIENGQHNRIQFNNLSILPNAEMGDPAYQKKYGMETVESKVVNIHGSLVESEDNIYETQELVIATKSMPREDWVKTRAFSWMTSLLHFDKIFQIPLLVIHKLGAVKFRDLIEIFIESDLTQYPTLSEIREFFFEKARDIQNGGAEFCRAENWLNIWWPADEYIFIKLSVEQKLDLFYREAQSILERFLKQKSIKLPDNILTDAVLLNQSLIKQPFQTKNIKIQLHYNLFEYYQAARQSEMVNLEDKPVTHLVDRTTQQWHSWEEWYEKVVWFGNKKGAYLYTNTPTDIELAGHF</sequence>
<dbReference type="GO" id="GO:0051539">
    <property type="term" value="F:4 iron, 4 sulfur cluster binding"/>
    <property type="evidence" value="ECO:0007669"/>
    <property type="project" value="UniProtKB-KW"/>
</dbReference>
<protein>
    <submittedName>
        <fullName evidence="8">Uncharacterized protein</fullName>
    </submittedName>
</protein>
<evidence type="ECO:0000256" key="1">
    <source>
        <dbReference type="ARBA" id="ARBA00001966"/>
    </source>
</evidence>
<dbReference type="GO" id="GO:0005829">
    <property type="term" value="C:cytosol"/>
    <property type="evidence" value="ECO:0007669"/>
    <property type="project" value="TreeGrafter"/>
</dbReference>
<accession>A0A2H0LT40</accession>
<keyword evidence="4" id="KW-0408">Iron</keyword>
<dbReference type="SFLD" id="SFLDG01082">
    <property type="entry name" value="B12-binding_domain_containing"/>
    <property type="match status" value="1"/>
</dbReference>
<dbReference type="EMBL" id="PCVY01000028">
    <property type="protein sequence ID" value="PIQ86834.1"/>
    <property type="molecule type" value="Genomic_DNA"/>
</dbReference>
<dbReference type="InterPro" id="IPR007197">
    <property type="entry name" value="rSAM"/>
</dbReference>
<dbReference type="CDD" id="cd01335">
    <property type="entry name" value="Radical_SAM"/>
    <property type="match status" value="1"/>
</dbReference>
<evidence type="ECO:0000313" key="9">
    <source>
        <dbReference type="Proteomes" id="UP000230859"/>
    </source>
</evidence>
<comment type="cofactor">
    <cofactor evidence="1">
        <name>[4Fe-4S] cluster</name>
        <dbReference type="ChEBI" id="CHEBI:49883"/>
    </cofactor>
</comment>
<feature type="domain" description="B12-binding" evidence="6">
    <location>
        <begin position="19"/>
        <end position="153"/>
    </location>
</feature>
<reference evidence="8 9" key="1">
    <citation type="submission" date="2017-09" db="EMBL/GenBank/DDBJ databases">
        <title>Depth-based differentiation of microbial function through sediment-hosted aquifers and enrichment of novel symbionts in the deep terrestrial subsurface.</title>
        <authorList>
            <person name="Probst A.J."/>
            <person name="Ladd B."/>
            <person name="Jarett J.K."/>
            <person name="Geller-Mcgrath D.E."/>
            <person name="Sieber C.M."/>
            <person name="Emerson J.B."/>
            <person name="Anantharaman K."/>
            <person name="Thomas B.C."/>
            <person name="Malmstrom R."/>
            <person name="Stieglmeier M."/>
            <person name="Klingl A."/>
            <person name="Woyke T."/>
            <person name="Ryan C.M."/>
            <person name="Banfield J.F."/>
        </authorList>
    </citation>
    <scope>NUCLEOTIDE SEQUENCE [LARGE SCALE GENOMIC DNA]</scope>
    <source>
        <strain evidence="8">CG11_big_fil_rev_8_21_14_0_20_45_26</strain>
    </source>
</reference>
<keyword evidence="5" id="KW-0411">Iron-sulfur</keyword>
<dbReference type="AlphaFoldDB" id="A0A2H0LT40"/>
<dbReference type="Proteomes" id="UP000230859">
    <property type="component" value="Unassembled WGS sequence"/>
</dbReference>
<dbReference type="SFLD" id="SFLDG01123">
    <property type="entry name" value="methyltransferase_(Class_B)"/>
    <property type="match status" value="1"/>
</dbReference>
<dbReference type="PROSITE" id="PS51332">
    <property type="entry name" value="B12_BINDING"/>
    <property type="match status" value="1"/>
</dbReference>
<dbReference type="SFLD" id="SFLDS00029">
    <property type="entry name" value="Radical_SAM"/>
    <property type="match status" value="1"/>
</dbReference>
<dbReference type="Gene3D" id="3.80.30.20">
    <property type="entry name" value="tm_1862 like domain"/>
    <property type="match status" value="1"/>
</dbReference>
<evidence type="ECO:0000259" key="6">
    <source>
        <dbReference type="PROSITE" id="PS51332"/>
    </source>
</evidence>